<reference evidence="1" key="1">
    <citation type="submission" date="2018-02" db="EMBL/GenBank/DDBJ databases">
        <title>Rhizophora mucronata_Transcriptome.</title>
        <authorList>
            <person name="Meera S.P."/>
            <person name="Sreeshan A."/>
            <person name="Augustine A."/>
        </authorList>
    </citation>
    <scope>NUCLEOTIDE SEQUENCE</scope>
    <source>
        <tissue evidence="1">Leaf</tissue>
    </source>
</reference>
<protein>
    <submittedName>
        <fullName evidence="1">Uncharacterized protein</fullName>
    </submittedName>
</protein>
<evidence type="ECO:0000313" key="1">
    <source>
        <dbReference type="EMBL" id="MBX21107.1"/>
    </source>
</evidence>
<proteinExistence type="predicted"/>
<name>A0A2P2LT21_RHIMU</name>
<sequence>MSSLFGSYSQVSLLALCTFLLRPQYQLEVPPARYMQPHQTSGHQN</sequence>
<dbReference type="EMBL" id="GGEC01040623">
    <property type="protein sequence ID" value="MBX21107.1"/>
    <property type="molecule type" value="Transcribed_RNA"/>
</dbReference>
<organism evidence="1">
    <name type="scientific">Rhizophora mucronata</name>
    <name type="common">Asiatic mangrove</name>
    <dbReference type="NCBI Taxonomy" id="61149"/>
    <lineage>
        <taxon>Eukaryota</taxon>
        <taxon>Viridiplantae</taxon>
        <taxon>Streptophyta</taxon>
        <taxon>Embryophyta</taxon>
        <taxon>Tracheophyta</taxon>
        <taxon>Spermatophyta</taxon>
        <taxon>Magnoliopsida</taxon>
        <taxon>eudicotyledons</taxon>
        <taxon>Gunneridae</taxon>
        <taxon>Pentapetalae</taxon>
        <taxon>rosids</taxon>
        <taxon>fabids</taxon>
        <taxon>Malpighiales</taxon>
        <taxon>Rhizophoraceae</taxon>
        <taxon>Rhizophora</taxon>
    </lineage>
</organism>
<accession>A0A2P2LT21</accession>
<dbReference type="AlphaFoldDB" id="A0A2P2LT21"/>